<sequence length="377" mass="41800">MLAYAFQDKMLKKDPDERIVLALLATNGTLSLLFILVAMYANHCLLARDDKRYRQLREDERISVGDSISQDGIIATSPSRLYDAAGILSSPPLSPIWDVSYTFPNEVVTAGSKDISPVLNSQSGVRDEIRGVYFFSPATTPSVWMTNTRNVNRERNSIPNREANVMNWSIFRDAKSLLFMLAVCCSLTHAITALTLTLADPGHLDSGTSRRNEDLITSVQALLFFIYFTVLCILLYRLGDISGRLSAKRFRIILWGSIATLFTTMGIALELVLTDIFPMALEYFSSIYQGILAICFLVTSIVLPRRIVGYGESVIPIASKIRRVTITTAVSLIVRLVILLPIVQNRLAVVGVFAPSIFFFFSIIPLAASLHLLHSPG</sequence>
<feature type="transmembrane region" description="Helical" evidence="1">
    <location>
        <begin position="250"/>
        <end position="271"/>
    </location>
</feature>
<name>A0A1X0NR28_9TRYP</name>
<dbReference type="AlphaFoldDB" id="A0A1X0NR28"/>
<evidence type="ECO:0000256" key="1">
    <source>
        <dbReference type="SAM" id="Phobius"/>
    </source>
</evidence>
<feature type="transmembrane region" description="Helical" evidence="1">
    <location>
        <begin position="324"/>
        <end position="343"/>
    </location>
</feature>
<dbReference type="Proteomes" id="UP000192257">
    <property type="component" value="Unassembled WGS sequence"/>
</dbReference>
<comment type="caution">
    <text evidence="2">The sequence shown here is derived from an EMBL/GenBank/DDBJ whole genome shotgun (WGS) entry which is preliminary data.</text>
</comment>
<keyword evidence="3" id="KW-1185">Reference proteome</keyword>
<keyword evidence="1" id="KW-0472">Membrane</keyword>
<protein>
    <submittedName>
        <fullName evidence="2">Putative GPI-anchored surface protein</fullName>
    </submittedName>
</protein>
<dbReference type="GeneID" id="39987340"/>
<feature type="transmembrane region" description="Helical" evidence="1">
    <location>
        <begin position="177"/>
        <end position="199"/>
    </location>
</feature>
<evidence type="ECO:0000313" key="2">
    <source>
        <dbReference type="EMBL" id="ORC86998.1"/>
    </source>
</evidence>
<dbReference type="VEuPathDB" id="TriTrypDB:TM35_000241480"/>
<accession>A0A1X0NR28</accession>
<gene>
    <name evidence="2" type="ORF">TM35_000241480</name>
</gene>
<dbReference type="RefSeq" id="XP_028881064.1">
    <property type="nucleotide sequence ID" value="XM_029027560.1"/>
</dbReference>
<reference evidence="2 3" key="1">
    <citation type="submission" date="2017-03" db="EMBL/GenBank/DDBJ databases">
        <title>An alternative strategy for trypanosome survival in the mammalian bloodstream revealed through genome and transcriptome analysis of the ubiquitous bovine parasite Trypanosoma (Megatrypanum) theileri.</title>
        <authorList>
            <person name="Kelly S."/>
            <person name="Ivens A."/>
            <person name="Mott A."/>
            <person name="O'Neill E."/>
            <person name="Emms D."/>
            <person name="Macleod O."/>
            <person name="Voorheis P."/>
            <person name="Matthews J."/>
            <person name="Matthews K."/>
            <person name="Carrington M."/>
        </authorList>
    </citation>
    <scope>NUCLEOTIDE SEQUENCE [LARGE SCALE GENOMIC DNA]</scope>
    <source>
        <strain evidence="2">Edinburgh</strain>
    </source>
</reference>
<feature type="transmembrane region" description="Helical" evidence="1">
    <location>
        <begin position="349"/>
        <end position="373"/>
    </location>
</feature>
<feature type="transmembrane region" description="Helical" evidence="1">
    <location>
        <begin position="283"/>
        <end position="303"/>
    </location>
</feature>
<dbReference type="EMBL" id="NBCO01000024">
    <property type="protein sequence ID" value="ORC86998.1"/>
    <property type="molecule type" value="Genomic_DNA"/>
</dbReference>
<proteinExistence type="predicted"/>
<feature type="transmembrane region" description="Helical" evidence="1">
    <location>
        <begin position="20"/>
        <end position="47"/>
    </location>
</feature>
<organism evidence="2 3">
    <name type="scientific">Trypanosoma theileri</name>
    <dbReference type="NCBI Taxonomy" id="67003"/>
    <lineage>
        <taxon>Eukaryota</taxon>
        <taxon>Discoba</taxon>
        <taxon>Euglenozoa</taxon>
        <taxon>Kinetoplastea</taxon>
        <taxon>Metakinetoplastina</taxon>
        <taxon>Trypanosomatida</taxon>
        <taxon>Trypanosomatidae</taxon>
        <taxon>Trypanosoma</taxon>
    </lineage>
</organism>
<keyword evidence="1" id="KW-0812">Transmembrane</keyword>
<feature type="transmembrane region" description="Helical" evidence="1">
    <location>
        <begin position="219"/>
        <end position="238"/>
    </location>
</feature>
<keyword evidence="1" id="KW-1133">Transmembrane helix</keyword>
<dbReference type="OrthoDB" id="10542069at2759"/>
<evidence type="ECO:0000313" key="3">
    <source>
        <dbReference type="Proteomes" id="UP000192257"/>
    </source>
</evidence>